<accession>A0A9Q1KU69</accession>
<organism evidence="1 2">
    <name type="scientific">Carnegiea gigantea</name>
    <dbReference type="NCBI Taxonomy" id="171969"/>
    <lineage>
        <taxon>Eukaryota</taxon>
        <taxon>Viridiplantae</taxon>
        <taxon>Streptophyta</taxon>
        <taxon>Embryophyta</taxon>
        <taxon>Tracheophyta</taxon>
        <taxon>Spermatophyta</taxon>
        <taxon>Magnoliopsida</taxon>
        <taxon>eudicotyledons</taxon>
        <taxon>Gunneridae</taxon>
        <taxon>Pentapetalae</taxon>
        <taxon>Caryophyllales</taxon>
        <taxon>Cactineae</taxon>
        <taxon>Cactaceae</taxon>
        <taxon>Cactoideae</taxon>
        <taxon>Echinocereeae</taxon>
        <taxon>Carnegiea</taxon>
    </lineage>
</organism>
<proteinExistence type="predicted"/>
<dbReference type="OrthoDB" id="1296858at2759"/>
<sequence>METGEETDDDVPRLLKRKDIPSKVDGNTNFKNIKAHLSKLEEEPLRGGVKALVWNATKAYNETSFKDALKALKLESAKAAEDIVLQNPRLFYRTIIRMNSRSDVIVNNIAGTFNACIIHVRCKHLIDMLKDIRMTLKEILMLKKAIPHNSESDMCPRIRTILEKKKEEAKNCFPFVSKGAP</sequence>
<gene>
    <name evidence="1" type="ORF">Cgig2_027157</name>
</gene>
<protein>
    <submittedName>
        <fullName evidence="1">Uncharacterized protein</fullName>
    </submittedName>
</protein>
<keyword evidence="2" id="KW-1185">Reference proteome</keyword>
<name>A0A9Q1KU69_9CARY</name>
<dbReference type="EMBL" id="JAKOGI010000024">
    <property type="protein sequence ID" value="KAJ8449155.1"/>
    <property type="molecule type" value="Genomic_DNA"/>
</dbReference>
<dbReference type="Proteomes" id="UP001153076">
    <property type="component" value="Unassembled WGS sequence"/>
</dbReference>
<evidence type="ECO:0000313" key="2">
    <source>
        <dbReference type="Proteomes" id="UP001153076"/>
    </source>
</evidence>
<reference evidence="1" key="1">
    <citation type="submission" date="2022-04" db="EMBL/GenBank/DDBJ databases">
        <title>Carnegiea gigantea Genome sequencing and assembly v2.</title>
        <authorList>
            <person name="Copetti D."/>
            <person name="Sanderson M.J."/>
            <person name="Burquez A."/>
            <person name="Wojciechowski M.F."/>
        </authorList>
    </citation>
    <scope>NUCLEOTIDE SEQUENCE</scope>
    <source>
        <strain evidence="1">SGP5-SGP5p</strain>
        <tissue evidence="1">Aerial part</tissue>
    </source>
</reference>
<evidence type="ECO:0000313" key="1">
    <source>
        <dbReference type="EMBL" id="KAJ8449155.1"/>
    </source>
</evidence>
<comment type="caution">
    <text evidence="1">The sequence shown here is derived from an EMBL/GenBank/DDBJ whole genome shotgun (WGS) entry which is preliminary data.</text>
</comment>
<dbReference type="AlphaFoldDB" id="A0A9Q1KU69"/>